<dbReference type="Proteomes" id="UP000574390">
    <property type="component" value="Unassembled WGS sequence"/>
</dbReference>
<comment type="caution">
    <text evidence="1">The sequence shown here is derived from an EMBL/GenBank/DDBJ whole genome shotgun (WGS) entry which is preliminary data.</text>
</comment>
<accession>A0A7J6RV64</accession>
<dbReference type="EMBL" id="JABANM010019540">
    <property type="protein sequence ID" value="KAF4724301.1"/>
    <property type="molecule type" value="Genomic_DNA"/>
</dbReference>
<proteinExistence type="predicted"/>
<reference evidence="1 2" key="1">
    <citation type="submission" date="2020-04" db="EMBL/GenBank/DDBJ databases">
        <title>Perkinsus olseni comparative genomics.</title>
        <authorList>
            <person name="Bogema D.R."/>
        </authorList>
    </citation>
    <scope>NUCLEOTIDE SEQUENCE [LARGE SCALE GENOMIC DNA]</scope>
    <source>
        <strain evidence="1">ATCC PRA-205</strain>
    </source>
</reference>
<gene>
    <name evidence="1" type="ORF">FOZ62_031021</name>
</gene>
<evidence type="ECO:0000313" key="1">
    <source>
        <dbReference type="EMBL" id="KAF4724301.1"/>
    </source>
</evidence>
<dbReference type="AlphaFoldDB" id="A0A7J6RV64"/>
<evidence type="ECO:0000313" key="2">
    <source>
        <dbReference type="Proteomes" id="UP000574390"/>
    </source>
</evidence>
<organism evidence="1 2">
    <name type="scientific">Perkinsus olseni</name>
    <name type="common">Perkinsus atlanticus</name>
    <dbReference type="NCBI Taxonomy" id="32597"/>
    <lineage>
        <taxon>Eukaryota</taxon>
        <taxon>Sar</taxon>
        <taxon>Alveolata</taxon>
        <taxon>Perkinsozoa</taxon>
        <taxon>Perkinsea</taxon>
        <taxon>Perkinsida</taxon>
        <taxon>Perkinsidae</taxon>
        <taxon>Perkinsus</taxon>
    </lineage>
</organism>
<feature type="non-terminal residue" evidence="1">
    <location>
        <position position="185"/>
    </location>
</feature>
<sequence>MGKAIMADPPPQYNAEQKTTNWIFDFYKDNEDRMKQEVANLKRRRSLDQSGEVEGVYDKALAEGWAQSHVKVLIDCPDSRLSPPPPLKLRAVALMTLFPNLPLFFLFSVTEVAALRSSAQAPMEPDEVQRILELKAKGISIEPRFLGCRIVQSDPLPRMTFTISVHGDVIDTEFEDIQRNAKCYV</sequence>
<protein>
    <submittedName>
        <fullName evidence="1">Uncharacterized protein</fullName>
    </submittedName>
</protein>
<name>A0A7J6RV64_PEROL</name>